<accession>A0AAN9ITC8</accession>
<organism evidence="2 3">
    <name type="scientific">Clitoria ternatea</name>
    <name type="common">Butterfly pea</name>
    <dbReference type="NCBI Taxonomy" id="43366"/>
    <lineage>
        <taxon>Eukaryota</taxon>
        <taxon>Viridiplantae</taxon>
        <taxon>Streptophyta</taxon>
        <taxon>Embryophyta</taxon>
        <taxon>Tracheophyta</taxon>
        <taxon>Spermatophyta</taxon>
        <taxon>Magnoliopsida</taxon>
        <taxon>eudicotyledons</taxon>
        <taxon>Gunneridae</taxon>
        <taxon>Pentapetalae</taxon>
        <taxon>rosids</taxon>
        <taxon>fabids</taxon>
        <taxon>Fabales</taxon>
        <taxon>Fabaceae</taxon>
        <taxon>Papilionoideae</taxon>
        <taxon>50 kb inversion clade</taxon>
        <taxon>NPAAA clade</taxon>
        <taxon>indigoferoid/millettioid clade</taxon>
        <taxon>Phaseoleae</taxon>
        <taxon>Clitoria</taxon>
    </lineage>
</organism>
<gene>
    <name evidence="2" type="ORF">RJT34_20370</name>
</gene>
<evidence type="ECO:0000313" key="2">
    <source>
        <dbReference type="EMBL" id="KAK7285594.1"/>
    </source>
</evidence>
<reference evidence="2 3" key="1">
    <citation type="submission" date="2024-01" db="EMBL/GenBank/DDBJ databases">
        <title>The genomes of 5 underutilized Papilionoideae crops provide insights into root nodulation and disease resistance.</title>
        <authorList>
            <person name="Yuan L."/>
        </authorList>
    </citation>
    <scope>NUCLEOTIDE SEQUENCE [LARGE SCALE GENOMIC DNA]</scope>
    <source>
        <strain evidence="2">LY-2023</strain>
        <tissue evidence="2">Leaf</tissue>
    </source>
</reference>
<dbReference type="AlphaFoldDB" id="A0AAN9ITC8"/>
<proteinExistence type="predicted"/>
<comment type="caution">
    <text evidence="2">The sequence shown here is derived from an EMBL/GenBank/DDBJ whole genome shotgun (WGS) entry which is preliminary data.</text>
</comment>
<name>A0AAN9ITC8_CLITE</name>
<sequence length="90" mass="10216">MSPATRDLLKDVFEAYNDRDKSSVHAHHSSKKVDMSGTRDREARTSKTRREADILDIRGGKHIGDDREVGTHDREMEIGKLILGQKRETG</sequence>
<dbReference type="EMBL" id="JAYKXN010000005">
    <property type="protein sequence ID" value="KAK7285594.1"/>
    <property type="molecule type" value="Genomic_DNA"/>
</dbReference>
<dbReference type="Proteomes" id="UP001359559">
    <property type="component" value="Unassembled WGS sequence"/>
</dbReference>
<protein>
    <submittedName>
        <fullName evidence="2">Uncharacterized protein</fullName>
    </submittedName>
</protein>
<feature type="region of interest" description="Disordered" evidence="1">
    <location>
        <begin position="17"/>
        <end position="52"/>
    </location>
</feature>
<evidence type="ECO:0000256" key="1">
    <source>
        <dbReference type="SAM" id="MobiDB-lite"/>
    </source>
</evidence>
<keyword evidence="3" id="KW-1185">Reference proteome</keyword>
<evidence type="ECO:0000313" key="3">
    <source>
        <dbReference type="Proteomes" id="UP001359559"/>
    </source>
</evidence>
<feature type="compositionally biased region" description="Basic and acidic residues" evidence="1">
    <location>
        <begin position="31"/>
        <end position="52"/>
    </location>
</feature>